<dbReference type="SUPFAM" id="SSF55729">
    <property type="entry name" value="Acyl-CoA N-acyltransferases (Nat)"/>
    <property type="match status" value="1"/>
</dbReference>
<organism evidence="1 2">
    <name type="scientific">Algoriphagus aquatilis</name>
    <dbReference type="NCBI Taxonomy" id="490186"/>
    <lineage>
        <taxon>Bacteria</taxon>
        <taxon>Pseudomonadati</taxon>
        <taxon>Bacteroidota</taxon>
        <taxon>Cytophagia</taxon>
        <taxon>Cytophagales</taxon>
        <taxon>Cyclobacteriaceae</taxon>
        <taxon>Algoriphagus</taxon>
    </lineage>
</organism>
<evidence type="ECO:0000313" key="1">
    <source>
        <dbReference type="EMBL" id="MFC5192537.1"/>
    </source>
</evidence>
<dbReference type="RefSeq" id="WP_377915641.1">
    <property type="nucleotide sequence ID" value="NZ_JBHSKS010000009.1"/>
</dbReference>
<sequence>MSVKIQISESLPLDHPYFLSHSDSSADVQKLTFRLFKKEKLKAILHVVIQQNGEAVSLPNLPFGGVWIPGQIHSDELQFFIKEILIELQRLKCSTVKVIQPPKPYEKYSEFIGNVLFKEGFKPEAIQSHQFFLGKKKLKSEVKAFSDKNKKTLQSLGLSVKKGAVQNFNFLYDIRNWNSERGYLTLFDENRLIHQVSEFPERYFQISLIQGTEPIAHSLAVKLLPESMYYYQSAIRPNSNISNGGDLLLQSLFQLAAEQKTEFIDLGSSEVDSGINSGLMFFKARFSNDVSNKVTWTRRFFYE</sequence>
<name>A0ABW0BX64_9BACT</name>
<dbReference type="Gene3D" id="3.40.630.30">
    <property type="match status" value="1"/>
</dbReference>
<dbReference type="InterPro" id="IPR016181">
    <property type="entry name" value="Acyl_CoA_acyltransferase"/>
</dbReference>
<accession>A0ABW0BX64</accession>
<dbReference type="EMBL" id="JBHSKS010000009">
    <property type="protein sequence ID" value="MFC5192537.1"/>
    <property type="molecule type" value="Genomic_DNA"/>
</dbReference>
<comment type="caution">
    <text evidence="1">The sequence shown here is derived from an EMBL/GenBank/DDBJ whole genome shotgun (WGS) entry which is preliminary data.</text>
</comment>
<evidence type="ECO:0000313" key="2">
    <source>
        <dbReference type="Proteomes" id="UP001596163"/>
    </source>
</evidence>
<reference evidence="2" key="1">
    <citation type="journal article" date="2019" name="Int. J. Syst. Evol. Microbiol.">
        <title>The Global Catalogue of Microorganisms (GCM) 10K type strain sequencing project: providing services to taxonomists for standard genome sequencing and annotation.</title>
        <authorList>
            <consortium name="The Broad Institute Genomics Platform"/>
            <consortium name="The Broad Institute Genome Sequencing Center for Infectious Disease"/>
            <person name="Wu L."/>
            <person name="Ma J."/>
        </authorList>
    </citation>
    <scope>NUCLEOTIDE SEQUENCE [LARGE SCALE GENOMIC DNA]</scope>
    <source>
        <strain evidence="2">CGMCC 1.7030</strain>
    </source>
</reference>
<gene>
    <name evidence="1" type="ORF">ACFPIK_12240</name>
</gene>
<evidence type="ECO:0008006" key="3">
    <source>
        <dbReference type="Google" id="ProtNLM"/>
    </source>
</evidence>
<proteinExistence type="predicted"/>
<dbReference type="Proteomes" id="UP001596163">
    <property type="component" value="Unassembled WGS sequence"/>
</dbReference>
<keyword evidence="2" id="KW-1185">Reference proteome</keyword>
<protein>
    <recommendedName>
        <fullName evidence="3">BioF2-like acetyltransferase domain-containing protein</fullName>
    </recommendedName>
</protein>